<name>A0A2P6TF00_CHLSO</name>
<proteinExistence type="predicted"/>
<dbReference type="Gene3D" id="3.30.2410.10">
    <property type="entry name" value="Hect, E3 ligase catalytic domain"/>
    <property type="match status" value="1"/>
</dbReference>
<dbReference type="InterPro" id="IPR000569">
    <property type="entry name" value="HECT_dom"/>
</dbReference>
<dbReference type="PANTHER" id="PTHR11254:SF67">
    <property type="entry name" value="E3 UBIQUITIN-PROTEIN LIGASE HUWE1"/>
    <property type="match status" value="1"/>
</dbReference>
<organism evidence="8 9">
    <name type="scientific">Chlorella sorokiniana</name>
    <name type="common">Freshwater green alga</name>
    <dbReference type="NCBI Taxonomy" id="3076"/>
    <lineage>
        <taxon>Eukaryota</taxon>
        <taxon>Viridiplantae</taxon>
        <taxon>Chlorophyta</taxon>
        <taxon>core chlorophytes</taxon>
        <taxon>Trebouxiophyceae</taxon>
        <taxon>Chlorellales</taxon>
        <taxon>Chlorellaceae</taxon>
        <taxon>Chlorella clade</taxon>
        <taxon>Chlorella</taxon>
    </lineage>
</organism>
<dbReference type="GO" id="GO:0000209">
    <property type="term" value="P:protein polyubiquitination"/>
    <property type="evidence" value="ECO:0007669"/>
    <property type="project" value="TreeGrafter"/>
</dbReference>
<dbReference type="InterPro" id="IPR050409">
    <property type="entry name" value="E3_ubiq-protein_ligase"/>
</dbReference>
<protein>
    <recommendedName>
        <fullName evidence="3">HECT-type E3 ubiquitin transferase</fullName>
        <ecNumber evidence="3">2.3.2.26</ecNumber>
    </recommendedName>
</protein>
<dbReference type="Gene3D" id="3.30.2160.10">
    <property type="entry name" value="Hect, E3 ligase catalytic domain"/>
    <property type="match status" value="1"/>
</dbReference>
<evidence type="ECO:0000256" key="4">
    <source>
        <dbReference type="ARBA" id="ARBA00022679"/>
    </source>
</evidence>
<sequence>MRLDVLDPYYHVHISSGGRPVQPRATLEAAGIQALCTLHIHLNPVAIASGTGPATARPVPAAARVAPADPSFSVFVRCPSSKSACIEAHGWEEVGEVCRRGLVREGFDRLDPYTQVYISYGGRPVQPRATLEAAGIRALCTLHIHPNPAAIAARMGLRERVKGLPDRVQRRPASLAEEVQELEEALKEAIAPLEGAQINTVAIGSLHGVFEPLAALSLVEANPALSDLGFTWLETTVAALETQFSLALDQVPERLYPARLCLVAALECLVPLLRYTPQGSSSLQRERIVWAAEALRGFVEQCRQADLAARDPPDNPPADSLLQAEKLLGQLAFSLSRLLEAAADSAQAVATDLAAHLDAIESQQDQLDAAMDGIASLASLLSRFDTARGVPAWSGSSAPSEQQLARWLQLKGDLYLPVEAQIRRLLSPLAGHSAGNRGQFGLDPAVFDTCAPLPEAVAAQMGRASRWVAQLLGAGFQCSQAVHSPGLLGQSDKNAAVWHQHLECWTGMLQSPVMQTVLQDVRGHSVLPPEMLLVPELSEALPPAAKLYHLGRWAAGLGEQGEDDEDYYDEESETLVVERGDDLLESSYAELLPVRSPQLHRGLQVRFAGEPAHGAGVVREWLTLLAPRLFSPELGLFVRCGGNPLALLPSSTACVQPNHREYLRVAGRVMGLALLHGVPLGFHLAAAFHKGLAGQWLAMGDLQEVDPQLAQSLRAVAAAADPSSYGLTFTLSLDHLGQSVEVPLGDNPALPVTAANAQLYARLAVEQLLGARIATELAAVKQGLLDVLKVCPTRLFSLAALNSLLGGSGGSLCAEQWRRHTRCIGWDGWRGLGRGADDMEADGSTEQREPEVLRWFWMLVGAMREAQRAALLRFWTSLPSLPSGGFGGLPQPLTLVRAEHASQRLPRAHTCFFELVLPDYPDVLALAGGLAEAIAHAEGFGMV</sequence>
<dbReference type="STRING" id="3076.A0A2P6TF00"/>
<feature type="active site" description="Glycyl thioester intermediate" evidence="6">
    <location>
        <position position="911"/>
    </location>
</feature>
<dbReference type="EC" id="2.3.2.26" evidence="3"/>
<dbReference type="AlphaFoldDB" id="A0A2P6TF00"/>
<dbReference type="Proteomes" id="UP000239899">
    <property type="component" value="Unassembled WGS sequence"/>
</dbReference>
<dbReference type="SUPFAM" id="SSF56204">
    <property type="entry name" value="Hect, E3 ligase catalytic domain"/>
    <property type="match status" value="1"/>
</dbReference>
<gene>
    <name evidence="8" type="ORF">C2E21_8258</name>
</gene>
<evidence type="ECO:0000256" key="5">
    <source>
        <dbReference type="ARBA" id="ARBA00022786"/>
    </source>
</evidence>
<comment type="pathway">
    <text evidence="2">Protein modification; protein ubiquitination.</text>
</comment>
<evidence type="ECO:0000259" key="7">
    <source>
        <dbReference type="PROSITE" id="PS50237"/>
    </source>
</evidence>
<keyword evidence="4" id="KW-0808">Transferase</keyword>
<accession>A0A2P6TF00</accession>
<dbReference type="GO" id="GO:0005737">
    <property type="term" value="C:cytoplasm"/>
    <property type="evidence" value="ECO:0007669"/>
    <property type="project" value="TreeGrafter"/>
</dbReference>
<dbReference type="InterPro" id="IPR035983">
    <property type="entry name" value="Hect_E3_ubiquitin_ligase"/>
</dbReference>
<dbReference type="GO" id="GO:0006511">
    <property type="term" value="P:ubiquitin-dependent protein catabolic process"/>
    <property type="evidence" value="ECO:0007669"/>
    <property type="project" value="TreeGrafter"/>
</dbReference>
<dbReference type="PANTHER" id="PTHR11254">
    <property type="entry name" value="HECT DOMAIN UBIQUITIN-PROTEIN LIGASE"/>
    <property type="match status" value="1"/>
</dbReference>
<dbReference type="GO" id="GO:0016874">
    <property type="term" value="F:ligase activity"/>
    <property type="evidence" value="ECO:0007669"/>
    <property type="project" value="UniProtKB-KW"/>
</dbReference>
<dbReference type="OrthoDB" id="515028at2759"/>
<feature type="domain" description="HECT" evidence="7">
    <location>
        <begin position="595"/>
        <end position="943"/>
    </location>
</feature>
<evidence type="ECO:0000256" key="3">
    <source>
        <dbReference type="ARBA" id="ARBA00012485"/>
    </source>
</evidence>
<evidence type="ECO:0000256" key="2">
    <source>
        <dbReference type="ARBA" id="ARBA00004906"/>
    </source>
</evidence>
<dbReference type="PROSITE" id="PS50237">
    <property type="entry name" value="HECT"/>
    <property type="match status" value="1"/>
</dbReference>
<reference evidence="8 9" key="1">
    <citation type="journal article" date="2018" name="Plant J.">
        <title>Genome sequences of Chlorella sorokiniana UTEX 1602 and Micractinium conductrix SAG 241.80: implications to maltose excretion by a green alga.</title>
        <authorList>
            <person name="Arriola M.B."/>
            <person name="Velmurugan N."/>
            <person name="Zhang Y."/>
            <person name="Plunkett M.H."/>
            <person name="Hondzo H."/>
            <person name="Barney B.M."/>
        </authorList>
    </citation>
    <scope>NUCLEOTIDE SEQUENCE [LARGE SCALE GENOMIC DNA]</scope>
    <source>
        <strain evidence="9">UTEX 1602</strain>
    </source>
</reference>
<dbReference type="SMART" id="SM00119">
    <property type="entry name" value="HECTc"/>
    <property type="match status" value="1"/>
</dbReference>
<evidence type="ECO:0000313" key="9">
    <source>
        <dbReference type="Proteomes" id="UP000239899"/>
    </source>
</evidence>
<dbReference type="Gene3D" id="3.90.1750.10">
    <property type="entry name" value="Hect, E3 ligase catalytic domains"/>
    <property type="match status" value="1"/>
</dbReference>
<evidence type="ECO:0000256" key="1">
    <source>
        <dbReference type="ARBA" id="ARBA00000885"/>
    </source>
</evidence>
<dbReference type="EMBL" id="LHPG02000019">
    <property type="protein sequence ID" value="PRW32549.1"/>
    <property type="molecule type" value="Genomic_DNA"/>
</dbReference>
<comment type="catalytic activity">
    <reaction evidence="1">
        <text>S-ubiquitinyl-[E2 ubiquitin-conjugating enzyme]-L-cysteine + [acceptor protein]-L-lysine = [E2 ubiquitin-conjugating enzyme]-L-cysteine + N(6)-ubiquitinyl-[acceptor protein]-L-lysine.</text>
        <dbReference type="EC" id="2.3.2.26"/>
    </reaction>
</comment>
<dbReference type="GO" id="GO:0061630">
    <property type="term" value="F:ubiquitin protein ligase activity"/>
    <property type="evidence" value="ECO:0007669"/>
    <property type="project" value="UniProtKB-EC"/>
</dbReference>
<dbReference type="Pfam" id="PF00632">
    <property type="entry name" value="HECT"/>
    <property type="match status" value="1"/>
</dbReference>
<keyword evidence="9" id="KW-1185">Reference proteome</keyword>
<evidence type="ECO:0000313" key="8">
    <source>
        <dbReference type="EMBL" id="PRW32549.1"/>
    </source>
</evidence>
<comment type="caution">
    <text evidence="8">The sequence shown here is derived from an EMBL/GenBank/DDBJ whole genome shotgun (WGS) entry which is preliminary data.</text>
</comment>
<evidence type="ECO:0000256" key="6">
    <source>
        <dbReference type="PROSITE-ProRule" id="PRU00104"/>
    </source>
</evidence>
<keyword evidence="5 6" id="KW-0833">Ubl conjugation pathway</keyword>